<name>A0A0S2ITQ5_LEPBO</name>
<sequence>MVDSRIVDNYNGHTFLKLYSGKLFSMVRGTFKHESNI</sequence>
<organism evidence="1">
    <name type="scientific">Leptospira borgpetersenii serovar Ballum</name>
    <dbReference type="NCBI Taxonomy" id="280505"/>
    <lineage>
        <taxon>Bacteria</taxon>
        <taxon>Pseudomonadati</taxon>
        <taxon>Spirochaetota</taxon>
        <taxon>Spirochaetia</taxon>
        <taxon>Leptospirales</taxon>
        <taxon>Leptospiraceae</taxon>
        <taxon>Leptospira</taxon>
    </lineage>
</organism>
<dbReference type="PATRIC" id="fig|280505.15.peg.2746"/>
<evidence type="ECO:0000313" key="1">
    <source>
        <dbReference type="EMBL" id="ALO27033.1"/>
    </source>
</evidence>
<reference evidence="1 2" key="1">
    <citation type="journal article" date="2015" name="PLoS Negl. Trop. Dis.">
        <title>Distribution of Plasmids in Distinct Leptospira Pathogenic Species.</title>
        <authorList>
            <person name="Wang Y."/>
            <person name="Zhuang X."/>
            <person name="Zhong Y."/>
            <person name="Zhang C."/>
            <person name="Zhang Y."/>
            <person name="Zeng L."/>
            <person name="Zhu Y."/>
            <person name="He P."/>
            <person name="Dong K."/>
            <person name="Pal U."/>
            <person name="Guo X."/>
            <person name="Qin J."/>
        </authorList>
    </citation>
    <scope>NUCLEOTIDE SEQUENCE [LARGE SCALE GENOMIC DNA]</scope>
    <source>
        <strain evidence="1 2">56604</strain>
    </source>
</reference>
<evidence type="ECO:0000313" key="2">
    <source>
        <dbReference type="Proteomes" id="UP000058857"/>
    </source>
</evidence>
<dbReference type="AlphaFoldDB" id="A0A0S2ITQ5"/>
<protein>
    <submittedName>
        <fullName evidence="1">Uncharacterized protein</fullName>
    </submittedName>
</protein>
<dbReference type="Proteomes" id="UP000058857">
    <property type="component" value="Chromosome 1"/>
</dbReference>
<accession>A0A0S2ITQ5</accession>
<proteinExistence type="predicted"/>
<dbReference type="EMBL" id="CP012029">
    <property type="protein sequence ID" value="ALO27033.1"/>
    <property type="molecule type" value="Genomic_DNA"/>
</dbReference>
<gene>
    <name evidence="1" type="ORF">LBBP_02817</name>
</gene>